<feature type="coiled-coil region" evidence="14">
    <location>
        <begin position="2078"/>
        <end position="2140"/>
    </location>
</feature>
<dbReference type="Proteomes" id="UP000007799">
    <property type="component" value="Unassembled WGS sequence"/>
</dbReference>
<dbReference type="KEGG" id="sre:PTSG_02254"/>
<dbReference type="PROSITE" id="PS50082">
    <property type="entry name" value="WD_REPEATS_2"/>
    <property type="match status" value="2"/>
</dbReference>
<dbReference type="SMART" id="SM00320">
    <property type="entry name" value="WD40"/>
    <property type="match status" value="6"/>
</dbReference>
<feature type="compositionally biased region" description="Acidic residues" evidence="15">
    <location>
        <begin position="15"/>
        <end position="25"/>
    </location>
</feature>
<feature type="compositionally biased region" description="Basic residues" evidence="15">
    <location>
        <begin position="1092"/>
        <end position="1102"/>
    </location>
</feature>
<feature type="region of interest" description="Disordered" evidence="15">
    <location>
        <begin position="1520"/>
        <end position="1611"/>
    </location>
</feature>
<dbReference type="SUPFAM" id="SSF48371">
    <property type="entry name" value="ARM repeat"/>
    <property type="match status" value="1"/>
</dbReference>
<feature type="region of interest" description="Disordered" evidence="15">
    <location>
        <begin position="1040"/>
        <end position="1113"/>
    </location>
</feature>
<feature type="compositionally biased region" description="Acidic residues" evidence="15">
    <location>
        <begin position="2025"/>
        <end position="2063"/>
    </location>
</feature>
<feature type="compositionally biased region" description="Acidic residues" evidence="15">
    <location>
        <begin position="40"/>
        <end position="50"/>
    </location>
</feature>
<evidence type="ECO:0000256" key="12">
    <source>
        <dbReference type="ARBA" id="ARBA00074727"/>
    </source>
</evidence>
<dbReference type="InterPro" id="IPR011047">
    <property type="entry name" value="Quinoprotein_ADH-like_sf"/>
</dbReference>
<keyword evidence="8" id="KW-0206">Cytoskeleton</keyword>
<dbReference type="PANTHER" id="PTHR14885">
    <property type="entry name" value="CILIA- AND FLAGELLA-ASSOCIATED PROTEIN 43-RELATED"/>
    <property type="match status" value="1"/>
</dbReference>
<feature type="region of interest" description="Disordered" evidence="15">
    <location>
        <begin position="1758"/>
        <end position="1855"/>
    </location>
</feature>
<evidence type="ECO:0000256" key="7">
    <source>
        <dbReference type="ARBA" id="ARBA00023069"/>
    </source>
</evidence>
<evidence type="ECO:0000256" key="3">
    <source>
        <dbReference type="ARBA" id="ARBA00022574"/>
    </source>
</evidence>
<feature type="compositionally biased region" description="Low complexity" evidence="15">
    <location>
        <begin position="223"/>
        <end position="291"/>
    </location>
</feature>
<keyword evidence="7" id="KW-0969">Cilium</keyword>
<dbReference type="InParanoid" id="F2U1N3"/>
<feature type="compositionally biased region" description="Gly residues" evidence="15">
    <location>
        <begin position="1235"/>
        <end position="1245"/>
    </location>
</feature>
<dbReference type="PROSITE" id="PS00678">
    <property type="entry name" value="WD_REPEATS_1"/>
    <property type="match status" value="1"/>
</dbReference>
<evidence type="ECO:0000256" key="13">
    <source>
        <dbReference type="PROSITE-ProRule" id="PRU00221"/>
    </source>
</evidence>
<feature type="compositionally biased region" description="Basic and acidic residues" evidence="15">
    <location>
        <begin position="1527"/>
        <end position="1543"/>
    </location>
</feature>
<feature type="compositionally biased region" description="Low complexity" evidence="15">
    <location>
        <begin position="179"/>
        <end position="199"/>
    </location>
</feature>
<dbReference type="SUPFAM" id="SSF50998">
    <property type="entry name" value="Quinoprotein alcohol dehydrogenase-like"/>
    <property type="match status" value="1"/>
</dbReference>
<evidence type="ECO:0000256" key="8">
    <source>
        <dbReference type="ARBA" id="ARBA00023212"/>
    </source>
</evidence>
<dbReference type="Pfam" id="PF00400">
    <property type="entry name" value="WD40"/>
    <property type="match status" value="2"/>
</dbReference>
<feature type="compositionally biased region" description="Basic and acidic residues" evidence="15">
    <location>
        <begin position="1046"/>
        <end position="1073"/>
    </location>
</feature>
<feature type="compositionally biased region" description="Polar residues" evidence="15">
    <location>
        <begin position="292"/>
        <end position="305"/>
    </location>
</feature>
<keyword evidence="4" id="KW-0677">Repeat</keyword>
<feature type="compositionally biased region" description="Basic and acidic residues" evidence="15">
    <location>
        <begin position="317"/>
        <end position="345"/>
    </location>
</feature>
<comment type="subcellular location">
    <subcellularLocation>
        <location evidence="1">Cytoplasm</location>
        <location evidence="1">Cytoskeleton</location>
        <location evidence="1">Flagellum axoneme</location>
    </subcellularLocation>
</comment>
<feature type="compositionally biased region" description="Low complexity" evidence="15">
    <location>
        <begin position="306"/>
        <end position="316"/>
    </location>
</feature>
<evidence type="ECO:0000313" key="16">
    <source>
        <dbReference type="EMBL" id="EGD81535.1"/>
    </source>
</evidence>
<dbReference type="Gene3D" id="2.130.10.10">
    <property type="entry name" value="YVTN repeat-like/Quinoprotein amine dehydrogenase"/>
    <property type="match status" value="2"/>
</dbReference>
<feature type="region of interest" description="Disordered" evidence="15">
    <location>
        <begin position="2359"/>
        <end position="2380"/>
    </location>
</feature>
<evidence type="ECO:0000256" key="5">
    <source>
        <dbReference type="ARBA" id="ARBA00022846"/>
    </source>
</evidence>
<comment type="similarity">
    <text evidence="11">Belongs to the CFAP44 family.</text>
</comment>
<dbReference type="GeneID" id="16077332"/>
<keyword evidence="2" id="KW-0963">Cytoplasm</keyword>
<feature type="compositionally biased region" description="Basic and acidic residues" evidence="15">
    <location>
        <begin position="209"/>
        <end position="222"/>
    </location>
</feature>
<reference evidence="16" key="1">
    <citation type="submission" date="2009-08" db="EMBL/GenBank/DDBJ databases">
        <title>Annotation of Salpingoeca rosetta.</title>
        <authorList>
            <consortium name="The Broad Institute Genome Sequencing Platform"/>
            <person name="Russ C."/>
            <person name="Cuomo C."/>
            <person name="Burger G."/>
            <person name="Gray M.W."/>
            <person name="Holland P.W.H."/>
            <person name="King N."/>
            <person name="Lang F.B.F."/>
            <person name="Roger A.J."/>
            <person name="Ruiz-Trillo I."/>
            <person name="Young S.K."/>
            <person name="Zeng Q."/>
            <person name="Gargeya S."/>
            <person name="Alvarado L."/>
            <person name="Berlin A."/>
            <person name="Chapman S.B."/>
            <person name="Chen Z."/>
            <person name="Freedman E."/>
            <person name="Gellesch M."/>
            <person name="Goldberg J."/>
            <person name="Griggs A."/>
            <person name="Gujja S."/>
            <person name="Heilman E."/>
            <person name="Heiman D."/>
            <person name="Howarth C."/>
            <person name="Mehta T."/>
            <person name="Neiman D."/>
            <person name="Pearson M."/>
            <person name="Roberts A."/>
            <person name="Saif S."/>
            <person name="Shea T."/>
            <person name="Shenoy N."/>
            <person name="Sisk P."/>
            <person name="Stolte C."/>
            <person name="Sykes S."/>
            <person name="White J."/>
            <person name="Yandava C."/>
            <person name="Haas B."/>
            <person name="Nusbaum C."/>
            <person name="Birren B."/>
        </authorList>
    </citation>
    <scope>NUCLEOTIDE SEQUENCE</scope>
    <source>
        <strain evidence="16">ATCC 50818</strain>
    </source>
</reference>
<dbReference type="OMA" id="FIMDRVH"/>
<dbReference type="InterPro" id="IPR019775">
    <property type="entry name" value="WD40_repeat_CS"/>
</dbReference>
<organism evidence="16 17">
    <name type="scientific">Salpingoeca rosetta (strain ATCC 50818 / BSB-021)</name>
    <dbReference type="NCBI Taxonomy" id="946362"/>
    <lineage>
        <taxon>Eukaryota</taxon>
        <taxon>Choanoflagellata</taxon>
        <taxon>Craspedida</taxon>
        <taxon>Salpingoecidae</taxon>
        <taxon>Salpingoeca</taxon>
    </lineage>
</organism>
<feature type="compositionally biased region" description="Polar residues" evidence="15">
    <location>
        <begin position="1573"/>
        <end position="1582"/>
    </location>
</feature>
<evidence type="ECO:0000256" key="6">
    <source>
        <dbReference type="ARBA" id="ARBA00023054"/>
    </source>
</evidence>
<evidence type="ECO:0000256" key="2">
    <source>
        <dbReference type="ARBA" id="ARBA00022490"/>
    </source>
</evidence>
<feature type="region of interest" description="Disordered" evidence="15">
    <location>
        <begin position="1"/>
        <end position="448"/>
    </location>
</feature>
<dbReference type="PANTHER" id="PTHR14885:SF3">
    <property type="entry name" value="CILIA- AND FLAGELLA-ASSOCIATED PROTEIN 44"/>
    <property type="match status" value="1"/>
</dbReference>
<evidence type="ECO:0000256" key="11">
    <source>
        <dbReference type="ARBA" id="ARBA00060934"/>
    </source>
</evidence>
<accession>F2U1N3</accession>
<dbReference type="InterPro" id="IPR016024">
    <property type="entry name" value="ARM-type_fold"/>
</dbReference>
<keyword evidence="6 14" id="KW-0175">Coiled coil</keyword>
<dbReference type="FunCoup" id="F2U1N3">
    <property type="interactions" value="73"/>
</dbReference>
<feature type="coiled-coil region" evidence="14">
    <location>
        <begin position="1934"/>
        <end position="1982"/>
    </location>
</feature>
<evidence type="ECO:0000313" key="17">
    <source>
        <dbReference type="Proteomes" id="UP000007799"/>
    </source>
</evidence>
<comment type="function">
    <text evidence="10">Flagellar protein involved in sperm flagellum axoneme organization and function.</text>
</comment>
<evidence type="ECO:0000256" key="4">
    <source>
        <dbReference type="ARBA" id="ARBA00022737"/>
    </source>
</evidence>
<feature type="compositionally biased region" description="Low complexity" evidence="15">
    <location>
        <begin position="30"/>
        <end position="39"/>
    </location>
</feature>
<dbReference type="FunFam" id="2.130.10.10:FF:000401">
    <property type="entry name" value="Cilia- and flagella-associated protein 44"/>
    <property type="match status" value="1"/>
</dbReference>
<feature type="compositionally biased region" description="Basic and acidic residues" evidence="15">
    <location>
        <begin position="368"/>
        <end position="417"/>
    </location>
</feature>
<dbReference type="STRING" id="946362.F2U1N3"/>
<keyword evidence="5" id="KW-0282">Flagellum</keyword>
<feature type="compositionally biased region" description="Basic and acidic residues" evidence="15">
    <location>
        <begin position="1585"/>
        <end position="1611"/>
    </location>
</feature>
<keyword evidence="3 13" id="KW-0853">WD repeat</keyword>
<dbReference type="Pfam" id="PF25828">
    <property type="entry name" value="CC_Cfap43"/>
    <property type="match status" value="1"/>
</dbReference>
<protein>
    <recommendedName>
        <fullName evidence="12">Cilia- and flagella-associated protein 44</fullName>
    </recommendedName>
</protein>
<name>F2U1N3_SALR5</name>
<dbReference type="SUPFAM" id="SSF50978">
    <property type="entry name" value="WD40 repeat-like"/>
    <property type="match status" value="1"/>
</dbReference>
<dbReference type="OrthoDB" id="1935234at2759"/>
<sequence>MADQDPITIPTAAMPDDDDEEDNLHEEEATASPPSAADQQQDDTQEDEDDKESKEAKEASTAPVSADDAEAPKEGGAQEEGKDTEDAVPLAEDSDTTTTTTGDNTRTNQPKQQQEDKDQQQQQAAPAMKPRPPSSRQGAGSRPGSHALRRKHRSSKPIDDDNSNNSKVDGAGKGSEQPGAEASADATDSASVDAGDTSGEATQPVPAADEGKKEEDAADHDAAATTEASTDQTAAEDTPDADAPATTEQADSGEAAPETEVAADTTADTTAPAQQQQSDDATDAATNADSNSVAATATETAGDSTPQAEQQQPEQQEPGREGDAGGSTEHKEERDAKASGVKDAEQAQGASADTKTEAEAEAGGGDDEATKDRADEEEKKEAVEEKADEQRADTEQQQEDKQQADKEKGAATADKGKAAQGGKGGKDEAAEEQEEEHMDPSAYYDTDGQSCAAAAGDLTPQAMELHHSYGYDAHKHDNLHTLDKETVMFISGAYVVFLNLKTKEQQYMRSASGGAVAAVAVHPSRKFFAVADKGDNPAITVFSYPDKRRYRVLRGGALTGFAHLCFDNTGDKLASVATAPDYRLTVWDWKEESIVLRTKAFSSDVWRVTFSAFNPGQLTTSGQGHIRLWKMANTFTGLKLQGQIGKFGRTELSDIAGYVEFPDGKVLSGSEWGNLLLWEGGFIKCEIARADGKTCHQGAVEAVLILDDSGDVATAGADGHVRVWDFETLDGADRPHDSPYFAMEPLYERRLAPDAHVRSLAKSLELGEEDTETVYYAQDVTGRIWKVDLSPSPTTRPPVSLMQFHSGRVVAVAASPTHHLAASAGTDGRLRVYDYVRRKVACTWKSEELPDLACHCLTWANRAVDAEGRTLFAGFSDGVVRQFRLAKRTRLVLTKVAKPFKGRVDHVALTPDGGRLCVVTNDPESIAALVAARVHHDGEAAERDAAEDAAAVAALAKQYASACFFLEVDALELRPIGFVLIGQRVNRVRCSADSKVLLLACDAAKVVELRVAGHADRTSVHTFELPALDRRTYTFNSIMHILEPPPEPKRRASKAGGDKEGADGDEHGDDGSGDRGGGGGDDDDDEEGAQKDKKKGKKKKAPKPVPKFLPTDAPVLDAWYGGDGSSNGTLMLTAGGKEAGYVYECSWEMPEKPLMAHDVRGISDKGATGAGGGKGQGKRPQSKQQQSRAQDGGAPGKLSRQGTSSSLTGGGGGGTNGASNSNKTSSNSNSTGNNKAGGAGAGTGAGAAKAPVRPAASDCVPLPSRNGLLLAGTDGSMRLFDTPAFNSHWVLGMHDISAAAADARGVCVCVSCDGAYVLTAGADGGVFVLKLNAFDGVSSSTLPAQEATELGEKDVGTPVADILDPASYSIEEDLQKAERDSFVAAAERKKQSMRSSVLQLRREFERLLARNAALPASQRLPAEAFVMNLSLRHDMEERKKAAVQQLEREMAWELEKARIGHQKLRKHFMDDVAQPRVEIACLKRCEAVAGFRTPQLSDAFVKSNSALVKSVTRMSTLMNRARKSVTRRQERAEFHKQMAESRLRHQQLLEQQAREESKAAQATQAGRGEGGSATLNATQRQLAASRDRKEAERRKAEERQRRRSEMRARMEELMKVKPDPKKIDPSDEAKIKHLRQNMGDYKLKTSKDYFVPVEERVNTAKKRDQIMALRKRIYDAKTIFNSHILTLRRHKVDAIEKIKVCRDLLRVLYAQLGRPETDLPEVPKLLSSEFPERRDDVTPERLAKFRVEYEQQLLREREEAAKARSGGFGGFGGFGGGGGGGGGSGDSKKTAGDGADGSSGDGAGKGGSNAPGGGGGGSSGNGELSSRPSLTDVARPRRRSTIFLPTPSRGGGGGGGNVALAHMGGDETRLRRELAMECDRLHNRIDDIIKQFDEKVLQLLRTKRDTEVRIKFAEYMHVLCYQELVHLKVFDIREQELEKVRDAKEKELEACQEANDNATQTYAARQKELARLQTQEKQLHAEFGALLGDGHPFAKFLTRMFKRRIKRRRRKSGDNGSKGGRGDGDGDGDETDDEEDDDDDDDYFSSDDDDYLDDDSDMEDFDDSVCPAGCDPSAYERVAALRERRLDIEEAIADVKQQTDKVKKETDSTAKRLKTLQSALERAENDIAAFQVEKQHKLNELHVAVPLRASQIHFIEDDWLPADFSEALVFSRQGLERLHSTIAGLQEEKTKQRQVFKEIRSTQARLHRELKEKEAENKEYKRKCDEMQHLKFGRIVDLEELDASGSGNRQAEQLKETQAEIEFEQEKETRDLDLEISRLRSELSMLTRQNTAVLSDLTDLKRDRSELEKQLDSGKQLLHTSAAEEVAAHTREEVKRLKRLANMQQEQISSLHSELQQLIRKGGHVAPPQKSSNVAPLPPL</sequence>
<feature type="compositionally biased region" description="Low complexity" evidence="15">
    <location>
        <begin position="96"/>
        <end position="112"/>
    </location>
</feature>
<feature type="compositionally biased region" description="Low complexity" evidence="15">
    <location>
        <begin position="1217"/>
        <end position="1234"/>
    </location>
</feature>
<dbReference type="PROSITE" id="PS50294">
    <property type="entry name" value="WD_REPEATS_REGION"/>
    <property type="match status" value="1"/>
</dbReference>
<evidence type="ECO:0000256" key="9">
    <source>
        <dbReference type="ARBA" id="ARBA00023273"/>
    </source>
</evidence>
<gene>
    <name evidence="16" type="ORF">PTSG_02254</name>
</gene>
<evidence type="ECO:0000256" key="15">
    <source>
        <dbReference type="SAM" id="MobiDB-lite"/>
    </source>
</evidence>
<feature type="compositionally biased region" description="Low complexity" evidence="15">
    <location>
        <begin position="1182"/>
        <end position="1192"/>
    </location>
</feature>
<dbReference type="GO" id="GO:0060285">
    <property type="term" value="P:cilium-dependent cell motility"/>
    <property type="evidence" value="ECO:0007669"/>
    <property type="project" value="UniProtKB-ARBA"/>
</dbReference>
<keyword evidence="17" id="KW-1185">Reference proteome</keyword>
<keyword evidence="9" id="KW-0966">Cell projection</keyword>
<proteinExistence type="inferred from homology"/>
<feature type="region of interest" description="Disordered" evidence="15">
    <location>
        <begin position="2007"/>
        <end position="2068"/>
    </location>
</feature>
<dbReference type="EMBL" id="GL832959">
    <property type="protein sequence ID" value="EGD81535.1"/>
    <property type="molecule type" value="Genomic_DNA"/>
</dbReference>
<dbReference type="InterPro" id="IPR036322">
    <property type="entry name" value="WD40_repeat_dom_sf"/>
</dbReference>
<feature type="region of interest" description="Disordered" evidence="15">
    <location>
        <begin position="1162"/>
        <end position="1249"/>
    </location>
</feature>
<feature type="repeat" description="WD" evidence="13">
    <location>
        <begin position="802"/>
        <end position="834"/>
    </location>
</feature>
<feature type="repeat" description="WD" evidence="13">
    <location>
        <begin position="693"/>
        <end position="728"/>
    </location>
</feature>
<dbReference type="eggNOG" id="ENOG502QUZQ">
    <property type="taxonomic scope" value="Eukaryota"/>
</dbReference>
<feature type="compositionally biased region" description="Gly residues" evidence="15">
    <location>
        <begin position="1794"/>
        <end position="1820"/>
    </location>
</feature>
<evidence type="ECO:0000256" key="10">
    <source>
        <dbReference type="ARBA" id="ARBA00055223"/>
    </source>
</evidence>
<dbReference type="RefSeq" id="XP_004996739.1">
    <property type="nucleotide sequence ID" value="XM_004996682.1"/>
</dbReference>
<feature type="compositionally biased region" description="Gly residues" evidence="15">
    <location>
        <begin position="1766"/>
        <end position="1785"/>
    </location>
</feature>
<dbReference type="InterPro" id="IPR015943">
    <property type="entry name" value="WD40/YVTN_repeat-like_dom_sf"/>
</dbReference>
<dbReference type="InterPro" id="IPR001680">
    <property type="entry name" value="WD40_rpt"/>
</dbReference>
<evidence type="ECO:0000256" key="1">
    <source>
        <dbReference type="ARBA" id="ARBA00004611"/>
    </source>
</evidence>
<evidence type="ECO:0000256" key="14">
    <source>
        <dbReference type="SAM" id="Coils"/>
    </source>
</evidence>